<proteinExistence type="predicted"/>
<dbReference type="InterPro" id="IPR011855">
    <property type="entry name" value="Phgtail_TP901_1"/>
</dbReference>
<dbReference type="Pfam" id="PF06199">
    <property type="entry name" value="Phage_tail_2"/>
    <property type="match status" value="1"/>
</dbReference>
<organism evidence="1 2">
    <name type="scientific">Rhizobium mongolense USDA 1844</name>
    <dbReference type="NCBI Taxonomy" id="1079460"/>
    <lineage>
        <taxon>Bacteria</taxon>
        <taxon>Pseudomonadati</taxon>
        <taxon>Pseudomonadota</taxon>
        <taxon>Alphaproteobacteria</taxon>
        <taxon>Hyphomicrobiales</taxon>
        <taxon>Rhizobiaceae</taxon>
        <taxon>Rhizobium/Agrobacterium group</taxon>
        <taxon>Rhizobium</taxon>
    </lineage>
</organism>
<dbReference type="AlphaFoldDB" id="A0A559SNL3"/>
<accession>A0A559SNL3</accession>
<evidence type="ECO:0000313" key="2">
    <source>
        <dbReference type="Proteomes" id="UP000319824"/>
    </source>
</evidence>
<name>A0A559SNL3_9HYPH</name>
<evidence type="ECO:0000313" key="1">
    <source>
        <dbReference type="EMBL" id="TVZ63947.1"/>
    </source>
</evidence>
<comment type="caution">
    <text evidence="1">The sequence shown here is derived from an EMBL/GenBank/DDBJ whole genome shotgun (WGS) entry which is preliminary data.</text>
</comment>
<dbReference type="Proteomes" id="UP000319824">
    <property type="component" value="Unassembled WGS sequence"/>
</dbReference>
<gene>
    <name evidence="1" type="ORF">BCL32_4137</name>
</gene>
<protein>
    <submittedName>
        <fullName evidence="1">Phage tail tube protein</fullName>
    </submittedName>
</protein>
<sequence>MAKPTTARFGKFSVKLGNDADPIIYAAPCGFTSKSLQLTKDLTDVNIPDCDDPDAVAWVGRDAASLSAAITGEGVAAAESAETWLDAWENVDSVPVKVEIFFPAKTITWTGRMHVSELTIGAEQGGRVTMNVSLQSDGELVRTVSAGS</sequence>
<dbReference type="EMBL" id="VISO01000003">
    <property type="protein sequence ID" value="TVZ63947.1"/>
    <property type="molecule type" value="Genomic_DNA"/>
</dbReference>
<reference evidence="1 2" key="1">
    <citation type="submission" date="2019-06" db="EMBL/GenBank/DDBJ databases">
        <title>Pac Bio to generate improved reference genome sequences for organisms with transposon mutant libraries (support for FEBA project).</title>
        <authorList>
            <person name="Blow M."/>
        </authorList>
    </citation>
    <scope>NUCLEOTIDE SEQUENCE [LARGE SCALE GENOMIC DNA]</scope>
    <source>
        <strain evidence="1 2">USDA 1844</strain>
    </source>
</reference>
<dbReference type="RefSeq" id="WP_022715622.1">
    <property type="nucleotide sequence ID" value="NZ_ATTQ01000007.1"/>
</dbReference>